<name>A0ABX5KT05_9BURK</name>
<protein>
    <submittedName>
        <fullName evidence="7">FixJ family two-component response regulator</fullName>
    </submittedName>
</protein>
<dbReference type="PANTHER" id="PTHR44688:SF16">
    <property type="entry name" value="DNA-BINDING TRANSCRIPTIONAL ACTIVATOR DEVR_DOSR"/>
    <property type="match status" value="1"/>
</dbReference>
<dbReference type="InterPro" id="IPR036388">
    <property type="entry name" value="WH-like_DNA-bd_sf"/>
</dbReference>
<evidence type="ECO:0000313" key="8">
    <source>
        <dbReference type="Proteomes" id="UP000245712"/>
    </source>
</evidence>
<dbReference type="PANTHER" id="PTHR44688">
    <property type="entry name" value="DNA-BINDING TRANSCRIPTIONAL ACTIVATOR DEVR_DOSR"/>
    <property type="match status" value="1"/>
</dbReference>
<evidence type="ECO:0000259" key="6">
    <source>
        <dbReference type="PROSITE" id="PS50110"/>
    </source>
</evidence>
<keyword evidence="8" id="KW-1185">Reference proteome</keyword>
<organism evidence="7 8">
    <name type="scientific">Paraburkholderia unamae</name>
    <dbReference type="NCBI Taxonomy" id="219649"/>
    <lineage>
        <taxon>Bacteria</taxon>
        <taxon>Pseudomonadati</taxon>
        <taxon>Pseudomonadota</taxon>
        <taxon>Betaproteobacteria</taxon>
        <taxon>Burkholderiales</taxon>
        <taxon>Burkholderiaceae</taxon>
        <taxon>Paraburkholderia</taxon>
    </lineage>
</organism>
<dbReference type="InterPro" id="IPR011006">
    <property type="entry name" value="CheY-like_superfamily"/>
</dbReference>
<accession>A0ABX5KT05</accession>
<evidence type="ECO:0000256" key="4">
    <source>
        <dbReference type="PROSITE-ProRule" id="PRU00169"/>
    </source>
</evidence>
<dbReference type="Gene3D" id="1.10.10.10">
    <property type="entry name" value="Winged helix-like DNA-binding domain superfamily/Winged helix DNA-binding domain"/>
    <property type="match status" value="1"/>
</dbReference>
<evidence type="ECO:0000256" key="1">
    <source>
        <dbReference type="ARBA" id="ARBA00023015"/>
    </source>
</evidence>
<dbReference type="Gene3D" id="3.40.50.2300">
    <property type="match status" value="1"/>
</dbReference>
<sequence>MEQMNSIVYVVDDDEGVRAALENLLESAGFEVQVFSSTSNFRAHERAETPSCLILDVRLKGESGLAFQEWALENRITIPIIFMTGYGDVEMSVQAMKGGAVNFLAKPFREQDMLEAVTEALTIDEARLKTRRLSEALRKMFSTLTPRERDIARLVAAGHINRVTAEKLGLTEMTVKIYRGRVMKKLSARSKAELVKKVRALCPDEESQ</sequence>
<feature type="modified residue" description="4-aspartylphosphate" evidence="4">
    <location>
        <position position="56"/>
    </location>
</feature>
<feature type="domain" description="Response regulatory" evidence="6">
    <location>
        <begin position="7"/>
        <end position="121"/>
    </location>
</feature>
<feature type="domain" description="HTH luxR-type" evidence="5">
    <location>
        <begin position="137"/>
        <end position="202"/>
    </location>
</feature>
<keyword evidence="3" id="KW-0804">Transcription</keyword>
<dbReference type="PRINTS" id="PR00038">
    <property type="entry name" value="HTHLUXR"/>
</dbReference>
<comment type="caution">
    <text evidence="7">The sequence shown here is derived from an EMBL/GenBank/DDBJ whole genome shotgun (WGS) entry which is preliminary data.</text>
</comment>
<dbReference type="EMBL" id="QEOB01000003">
    <property type="protein sequence ID" value="PVX85911.1"/>
    <property type="molecule type" value="Genomic_DNA"/>
</dbReference>
<dbReference type="InterPro" id="IPR000792">
    <property type="entry name" value="Tscrpt_reg_LuxR_C"/>
</dbReference>
<dbReference type="Pfam" id="PF00196">
    <property type="entry name" value="GerE"/>
    <property type="match status" value="1"/>
</dbReference>
<dbReference type="CDD" id="cd17537">
    <property type="entry name" value="REC_FixJ"/>
    <property type="match status" value="1"/>
</dbReference>
<dbReference type="SUPFAM" id="SSF46894">
    <property type="entry name" value="C-terminal effector domain of the bipartite response regulators"/>
    <property type="match status" value="1"/>
</dbReference>
<keyword evidence="4" id="KW-0597">Phosphoprotein</keyword>
<dbReference type="SUPFAM" id="SSF52172">
    <property type="entry name" value="CheY-like"/>
    <property type="match status" value="1"/>
</dbReference>
<evidence type="ECO:0000259" key="5">
    <source>
        <dbReference type="PROSITE" id="PS50043"/>
    </source>
</evidence>
<keyword evidence="2" id="KW-0238">DNA-binding</keyword>
<dbReference type="InterPro" id="IPR001789">
    <property type="entry name" value="Sig_transdc_resp-reg_receiver"/>
</dbReference>
<gene>
    <name evidence="7" type="ORF">C7402_103489</name>
</gene>
<dbReference type="RefSeq" id="WP_116610395.1">
    <property type="nucleotide sequence ID" value="NZ_QEOB01000003.1"/>
</dbReference>
<dbReference type="SMART" id="SM00421">
    <property type="entry name" value="HTH_LUXR"/>
    <property type="match status" value="1"/>
</dbReference>
<dbReference type="Pfam" id="PF00072">
    <property type="entry name" value="Response_reg"/>
    <property type="match status" value="1"/>
</dbReference>
<keyword evidence="1" id="KW-0805">Transcription regulation</keyword>
<reference evidence="7 8" key="1">
    <citation type="submission" date="2018-05" db="EMBL/GenBank/DDBJ databases">
        <title>Genomic Encyclopedia of Type Strains, Phase IV (KMG-V): Genome sequencing to study the core and pangenomes of soil and plant-associated prokaryotes.</title>
        <authorList>
            <person name="Whitman W."/>
        </authorList>
    </citation>
    <scope>NUCLEOTIDE SEQUENCE [LARGE SCALE GENOMIC DNA]</scope>
    <source>
        <strain evidence="7 8">SCZa-39</strain>
    </source>
</reference>
<dbReference type="Proteomes" id="UP000245712">
    <property type="component" value="Unassembled WGS sequence"/>
</dbReference>
<dbReference type="CDD" id="cd06170">
    <property type="entry name" value="LuxR_C_like"/>
    <property type="match status" value="1"/>
</dbReference>
<dbReference type="PROSITE" id="PS50043">
    <property type="entry name" value="HTH_LUXR_2"/>
    <property type="match status" value="1"/>
</dbReference>
<evidence type="ECO:0000256" key="3">
    <source>
        <dbReference type="ARBA" id="ARBA00023163"/>
    </source>
</evidence>
<evidence type="ECO:0000256" key="2">
    <source>
        <dbReference type="ARBA" id="ARBA00023125"/>
    </source>
</evidence>
<evidence type="ECO:0000313" key="7">
    <source>
        <dbReference type="EMBL" id="PVX85911.1"/>
    </source>
</evidence>
<dbReference type="PROSITE" id="PS50110">
    <property type="entry name" value="RESPONSE_REGULATORY"/>
    <property type="match status" value="1"/>
</dbReference>
<proteinExistence type="predicted"/>
<dbReference type="InterPro" id="IPR016032">
    <property type="entry name" value="Sig_transdc_resp-reg_C-effctor"/>
</dbReference>
<dbReference type="SMART" id="SM00448">
    <property type="entry name" value="REC"/>
    <property type="match status" value="1"/>
</dbReference>